<organism evidence="1">
    <name type="scientific">viral metagenome</name>
    <dbReference type="NCBI Taxonomy" id="1070528"/>
    <lineage>
        <taxon>unclassified sequences</taxon>
        <taxon>metagenomes</taxon>
        <taxon>organismal metagenomes</taxon>
    </lineage>
</organism>
<protein>
    <recommendedName>
        <fullName evidence="2">Tail protein</fullName>
    </recommendedName>
</protein>
<proteinExistence type="predicted"/>
<reference evidence="1" key="1">
    <citation type="submission" date="2017-04" db="EMBL/GenBank/DDBJ databases">
        <title>Unveiling RNA virosphere associated with marine microorganisms.</title>
        <authorList>
            <person name="Urayama S."/>
            <person name="Takaki Y."/>
            <person name="Nishi S."/>
            <person name="Yoshida Y."/>
            <person name="Deguchi S."/>
            <person name="Takai K."/>
            <person name="Nunoura T."/>
        </authorList>
    </citation>
    <scope>NUCLEOTIDE SEQUENCE</scope>
</reference>
<comment type="caution">
    <text evidence="1">The sequence shown here is derived from an EMBL/GenBank/DDBJ whole genome shotgun (WGS) entry which is preliminary data.</text>
</comment>
<dbReference type="AlphaFoldDB" id="A0A2V0RB21"/>
<accession>A0A2V0RB21</accession>
<sequence length="819" mass="87060">MGDAHKGSSNRSGYLPPSYGGRYTGVEDVVSTTRSQMLHDLLERMRSPAHRTLPPLGDFSMLTKTVLNLGQAMPRTVETNAQEVLLNSRILHELACSMKCIHGAVDQLLATSEVHHVGMKTDHRQRAFKTLLLPSGDDANGLTPVEAQSNAAIRKYSSTITFQTTLDSTQITVFLPAIYERNADNGCFLYIKLFTETPFGLSLVDDRTTIIIPTTEASWGHFSSGFEFANTSATDDTRGTVSATAASPSTKGFAGIRGADLVKITETVRDRGVRAQPQNRVLFVRNDCSTRYMTIRNRSSPSMAPFLQTTVATQNLLASGDETFTDTIESRRLAPIQIFDSQGCGATAVSPYFSRSQHDRTALAFIEISGSGTGYTTPPTITIPDPGKYGVQATAVATIVGGVLTEVTITEHGHGYTSAPTISVTGGGAPTAVSTMVAHLVGSASGQGSLAGRAVPNFSMPAEGVGSWSANNVSTAEPSAGWKGNSPLAGFPKPADHAGALTVRRLASLQPVGRDDAPLLVGARFRVKGTITKTWHDVDDTDDNVMQFLYLFATAQSDNGVTYGFHTGPDTGPGQIGIPEPFAGVGDRAPTAKPAGFTPYGEDFGDARPMNYAIIDLNSVGRLYGEGTVVPIDATIIIDNTLGADGSGFWPVAYGTSDGTADGGTSARTGLPALNTLDDAILDRDGWSRWNRSSARQFSPYKPFNLERSNLYAMVLTGNLANGETEQAMSTWDLSNITVEVESLRSATEAGDRIAIACASNQGQAQYGIKVDVNTVSRPKDSETVAFPIVGDPVVTDDLCKTLSVLPNAHMGSKVDMSR</sequence>
<evidence type="ECO:0000313" key="1">
    <source>
        <dbReference type="EMBL" id="GBH22556.1"/>
    </source>
</evidence>
<evidence type="ECO:0008006" key="2">
    <source>
        <dbReference type="Google" id="ProtNLM"/>
    </source>
</evidence>
<name>A0A2V0RB21_9ZZZZ</name>
<dbReference type="EMBL" id="BDQC01000154">
    <property type="protein sequence ID" value="GBH22556.1"/>
    <property type="molecule type" value="Genomic_RNA"/>
</dbReference>